<feature type="domain" description="FAD dependent oxidoreductase" evidence="1">
    <location>
        <begin position="36"/>
        <end position="397"/>
    </location>
</feature>
<reference evidence="2 3" key="1">
    <citation type="submission" date="2019-06" db="EMBL/GenBank/DDBJ databases">
        <title>Sequencing the genomes of 1000 actinobacteria strains.</title>
        <authorList>
            <person name="Klenk H.-P."/>
        </authorList>
    </citation>
    <scope>NUCLEOTIDE SEQUENCE [LARGE SCALE GENOMIC DNA]</scope>
    <source>
        <strain evidence="2 3">DSM 102200</strain>
    </source>
</reference>
<dbReference type="GO" id="GO:0005737">
    <property type="term" value="C:cytoplasm"/>
    <property type="evidence" value="ECO:0007669"/>
    <property type="project" value="TreeGrafter"/>
</dbReference>
<dbReference type="InterPro" id="IPR006076">
    <property type="entry name" value="FAD-dep_OxRdtase"/>
</dbReference>
<dbReference type="InterPro" id="IPR036188">
    <property type="entry name" value="FAD/NAD-bd_sf"/>
</dbReference>
<dbReference type="SUPFAM" id="SSF51905">
    <property type="entry name" value="FAD/NAD(P)-binding domain"/>
    <property type="match status" value="1"/>
</dbReference>
<accession>A0A543CDJ5</accession>
<evidence type="ECO:0000313" key="2">
    <source>
        <dbReference type="EMBL" id="TQL95172.1"/>
    </source>
</evidence>
<gene>
    <name evidence="2" type="ORF">FB559_0669</name>
</gene>
<sequence length="464" mass="50132">MDVLKALAEAEPTPFWLADPAAPEPAAALTGPASCDLAVVGGGYTGLWTALRAKERDPSRDVVLVEADVAGGAASGRNGGFCSASLTHGLGNGFARWPGEMLTLERLGRENLGGIEATLGRYGIDAEFERTGELDVATEDWQLAELTELAERARDAGRNLEFLDAGAVRAEVDSPTYRGALWDRDGVALVHPAKLAWGLRRACLEAGVRIFERTPVRAIDDEGRSLRLRTPYGSITAAKVALGTGGFPAPLRRLRHFIAPVYDYALVTEPLTDAQLASVGWRSRAGVGDAGNQFHYYRLTADNRILWGGYDAIYHYGGAVRAELERRPATYALLAEHFFTTFPQLAGLRFSHAWGGVIDTCSRFCAFFGTAHGGRLAYAAGYTGLGVGATRFGADVMLDLLSGEETERTRLAMVGSKPVPFPPEPLRYGAVQLTRWSMARADRREGRRNLWLRALDAIGAGFDS</sequence>
<dbReference type="EMBL" id="VFOZ01000001">
    <property type="protein sequence ID" value="TQL95172.1"/>
    <property type="molecule type" value="Genomic_DNA"/>
</dbReference>
<dbReference type="OrthoDB" id="9805852at2"/>
<dbReference type="Gene3D" id="3.30.9.10">
    <property type="entry name" value="D-Amino Acid Oxidase, subunit A, domain 2"/>
    <property type="match status" value="1"/>
</dbReference>
<dbReference type="AlphaFoldDB" id="A0A543CDJ5"/>
<name>A0A543CDJ5_9ACTN</name>
<dbReference type="RefSeq" id="WP_141953091.1">
    <property type="nucleotide sequence ID" value="NZ_VFOZ01000001.1"/>
</dbReference>
<dbReference type="PANTHER" id="PTHR13847:SF281">
    <property type="entry name" value="FAD DEPENDENT OXIDOREDUCTASE DOMAIN-CONTAINING PROTEIN"/>
    <property type="match status" value="1"/>
</dbReference>
<comment type="caution">
    <text evidence="2">The sequence shown here is derived from an EMBL/GenBank/DDBJ whole genome shotgun (WGS) entry which is preliminary data.</text>
</comment>
<protein>
    <submittedName>
        <fullName evidence="2">Glycine/D-amino acid oxidase-like deaminating enzyme</fullName>
    </submittedName>
</protein>
<organism evidence="2 3">
    <name type="scientific">Actinoallomurus bryophytorum</name>
    <dbReference type="NCBI Taxonomy" id="1490222"/>
    <lineage>
        <taxon>Bacteria</taxon>
        <taxon>Bacillati</taxon>
        <taxon>Actinomycetota</taxon>
        <taxon>Actinomycetes</taxon>
        <taxon>Streptosporangiales</taxon>
        <taxon>Thermomonosporaceae</taxon>
        <taxon>Actinoallomurus</taxon>
    </lineage>
</organism>
<keyword evidence="3" id="KW-1185">Reference proteome</keyword>
<dbReference type="Gene3D" id="3.50.50.60">
    <property type="entry name" value="FAD/NAD(P)-binding domain"/>
    <property type="match status" value="1"/>
</dbReference>
<evidence type="ECO:0000313" key="3">
    <source>
        <dbReference type="Proteomes" id="UP000316096"/>
    </source>
</evidence>
<dbReference type="Proteomes" id="UP000316096">
    <property type="component" value="Unassembled WGS sequence"/>
</dbReference>
<evidence type="ECO:0000259" key="1">
    <source>
        <dbReference type="Pfam" id="PF01266"/>
    </source>
</evidence>
<dbReference type="PANTHER" id="PTHR13847">
    <property type="entry name" value="SARCOSINE DEHYDROGENASE-RELATED"/>
    <property type="match status" value="1"/>
</dbReference>
<proteinExistence type="predicted"/>
<dbReference type="Pfam" id="PF01266">
    <property type="entry name" value="DAO"/>
    <property type="match status" value="1"/>
</dbReference>